<evidence type="ECO:0000313" key="2">
    <source>
        <dbReference type="EMBL" id="GIE46011.1"/>
    </source>
</evidence>
<reference evidence="2 5" key="2">
    <citation type="submission" date="2021-01" db="EMBL/GenBank/DDBJ databases">
        <title>Whole genome shotgun sequence of Actinoplanes lobatus NBRC 12513.</title>
        <authorList>
            <person name="Komaki H."/>
            <person name="Tamura T."/>
        </authorList>
    </citation>
    <scope>NUCLEOTIDE SEQUENCE [LARGE SCALE GENOMIC DNA]</scope>
    <source>
        <strain evidence="2 5">NBRC 12513</strain>
    </source>
</reference>
<dbReference type="EMBL" id="JACHNC010000001">
    <property type="protein sequence ID" value="MBB4752325.1"/>
    <property type="molecule type" value="Genomic_DNA"/>
</dbReference>
<evidence type="ECO:0000313" key="5">
    <source>
        <dbReference type="Proteomes" id="UP000631312"/>
    </source>
</evidence>
<protein>
    <submittedName>
        <fullName evidence="3">Uncharacterized protein</fullName>
    </submittedName>
</protein>
<dbReference type="AlphaFoldDB" id="A0A7W7MJR1"/>
<evidence type="ECO:0000313" key="4">
    <source>
        <dbReference type="Proteomes" id="UP000590511"/>
    </source>
</evidence>
<keyword evidence="5" id="KW-1185">Reference proteome</keyword>
<evidence type="ECO:0000313" key="3">
    <source>
        <dbReference type="EMBL" id="MBB4752325.1"/>
    </source>
</evidence>
<dbReference type="Proteomes" id="UP000631312">
    <property type="component" value="Unassembled WGS sequence"/>
</dbReference>
<dbReference type="EMBL" id="BOMP01000182">
    <property type="protein sequence ID" value="GIE46011.1"/>
    <property type="molecule type" value="Genomic_DNA"/>
</dbReference>
<proteinExistence type="predicted"/>
<sequence length="130" mass="14894">MAEQQFAEDTLAWRNRRIRAENLPYPDGVLDACEQFDRDHPAWSTSWMPENTGKGWERPAGFGARRTDGARLRGCDDFRPGLDDNVPRTPWAFGVTLADLERRVTEFEALIAAEEDLTRRLTPRVYGGIR</sequence>
<accession>A0A7W7MJR1</accession>
<gene>
    <name evidence="2" type="ORF">Alo02nite_89090</name>
    <name evidence="3" type="ORF">BJ964_006486</name>
</gene>
<name>A0A7W7MJR1_9ACTN</name>
<reference evidence="3 4" key="1">
    <citation type="submission" date="2020-08" db="EMBL/GenBank/DDBJ databases">
        <title>Sequencing the genomes of 1000 actinobacteria strains.</title>
        <authorList>
            <person name="Klenk H.-P."/>
        </authorList>
    </citation>
    <scope>NUCLEOTIDE SEQUENCE [LARGE SCALE GENOMIC DNA]</scope>
    <source>
        <strain evidence="3 4">DSM 43150</strain>
    </source>
</reference>
<feature type="region of interest" description="Disordered" evidence="1">
    <location>
        <begin position="43"/>
        <end position="64"/>
    </location>
</feature>
<dbReference type="RefSeq" id="WP_188124210.1">
    <property type="nucleotide sequence ID" value="NZ_BOMP01000182.1"/>
</dbReference>
<organism evidence="3 4">
    <name type="scientific">Actinoplanes lobatus</name>
    <dbReference type="NCBI Taxonomy" id="113568"/>
    <lineage>
        <taxon>Bacteria</taxon>
        <taxon>Bacillati</taxon>
        <taxon>Actinomycetota</taxon>
        <taxon>Actinomycetes</taxon>
        <taxon>Micromonosporales</taxon>
        <taxon>Micromonosporaceae</taxon>
        <taxon>Actinoplanes</taxon>
    </lineage>
</organism>
<dbReference type="Proteomes" id="UP000590511">
    <property type="component" value="Unassembled WGS sequence"/>
</dbReference>
<evidence type="ECO:0000256" key="1">
    <source>
        <dbReference type="SAM" id="MobiDB-lite"/>
    </source>
</evidence>
<comment type="caution">
    <text evidence="3">The sequence shown here is derived from an EMBL/GenBank/DDBJ whole genome shotgun (WGS) entry which is preliminary data.</text>
</comment>